<proteinExistence type="predicted"/>
<reference evidence="2" key="1">
    <citation type="journal article" date="2015" name="MBio">
        <title>Genome-Resolved Metagenomic Analysis Reveals Roles for Candidate Phyla and Other Microbial Community Members in Biogeochemical Transformations in Oil Reservoirs.</title>
        <authorList>
            <person name="Hu P."/>
            <person name="Tom L."/>
            <person name="Singh A."/>
            <person name="Thomas B.C."/>
            <person name="Baker B.J."/>
            <person name="Piceno Y.M."/>
            <person name="Andersen G.L."/>
            <person name="Banfield J.F."/>
        </authorList>
    </citation>
    <scope>NUCLEOTIDE SEQUENCE [LARGE SCALE GENOMIC DNA]</scope>
</reference>
<dbReference type="Proteomes" id="UP000053467">
    <property type="component" value="Unassembled WGS sequence"/>
</dbReference>
<protein>
    <submittedName>
        <fullName evidence="1">Uncharacterized protein</fullName>
    </submittedName>
</protein>
<accession>A0A101I091</accession>
<dbReference type="AlphaFoldDB" id="A0A101I091"/>
<dbReference type="EMBL" id="LGGX01000032">
    <property type="protein sequence ID" value="KUK86009.1"/>
    <property type="molecule type" value="Genomic_DNA"/>
</dbReference>
<evidence type="ECO:0000313" key="2">
    <source>
        <dbReference type="Proteomes" id="UP000053467"/>
    </source>
</evidence>
<comment type="caution">
    <text evidence="1">The sequence shown here is derived from an EMBL/GenBank/DDBJ whole genome shotgun (WGS) entry which is preliminary data.</text>
</comment>
<sequence>MKDNFNVLSRIVDSLDIETFIACKSEEEGKKLGLVMMKNLGFKDVDVVFIEFSGSGARIRLRANIYKPGDSYGWLDLYQKE</sequence>
<name>A0A101I091_UNCT6</name>
<gene>
    <name evidence="1" type="ORF">XE03_1756</name>
</gene>
<evidence type="ECO:0000313" key="1">
    <source>
        <dbReference type="EMBL" id="KUK86009.1"/>
    </source>
</evidence>
<organism evidence="1 2">
    <name type="scientific">candidate division TA06 bacterium 34_109</name>
    <dbReference type="NCBI Taxonomy" id="1635277"/>
    <lineage>
        <taxon>Bacteria</taxon>
        <taxon>Bacteria division TA06</taxon>
    </lineage>
</organism>